<comment type="caution">
    <text evidence="9">The sequence shown here is derived from an EMBL/GenBank/DDBJ whole genome shotgun (WGS) entry which is preliminary data.</text>
</comment>
<protein>
    <submittedName>
        <fullName evidence="9">ABC-type Fe3+-siderophore transport system permease subunit</fullName>
    </submittedName>
</protein>
<organism evidence="9 10">
    <name type="scientific">Pseudoclavibacter helvolus</name>
    <dbReference type="NCBI Taxonomy" id="255205"/>
    <lineage>
        <taxon>Bacteria</taxon>
        <taxon>Bacillati</taxon>
        <taxon>Actinomycetota</taxon>
        <taxon>Actinomycetes</taxon>
        <taxon>Micrococcales</taxon>
        <taxon>Microbacteriaceae</taxon>
        <taxon>Pseudoclavibacter</taxon>
    </lineage>
</organism>
<comment type="similarity">
    <text evidence="2">Belongs to the binding-protein-dependent transport system permease family. FecCD subfamily.</text>
</comment>
<dbReference type="AlphaFoldDB" id="A0A7W4UK39"/>
<feature type="transmembrane region" description="Helical" evidence="8">
    <location>
        <begin position="44"/>
        <end position="63"/>
    </location>
</feature>
<dbReference type="InterPro" id="IPR037294">
    <property type="entry name" value="ABC_BtuC-like"/>
</dbReference>
<dbReference type="GO" id="GO:0033214">
    <property type="term" value="P:siderophore-iron import into cell"/>
    <property type="evidence" value="ECO:0007669"/>
    <property type="project" value="TreeGrafter"/>
</dbReference>
<keyword evidence="7 8" id="KW-0472">Membrane</keyword>
<keyword evidence="3" id="KW-0813">Transport</keyword>
<dbReference type="InterPro" id="IPR000522">
    <property type="entry name" value="ABC_transptr_permease_BtuC"/>
</dbReference>
<gene>
    <name evidence="9" type="ORF">FHX72_000011</name>
</gene>
<evidence type="ECO:0000256" key="7">
    <source>
        <dbReference type="ARBA" id="ARBA00023136"/>
    </source>
</evidence>
<dbReference type="Proteomes" id="UP000545286">
    <property type="component" value="Unassembled WGS sequence"/>
</dbReference>
<dbReference type="PANTHER" id="PTHR30472:SF1">
    <property type="entry name" value="FE(3+) DICITRATE TRANSPORT SYSTEM PERMEASE PROTEIN FECC-RELATED"/>
    <property type="match status" value="1"/>
</dbReference>
<evidence type="ECO:0000256" key="6">
    <source>
        <dbReference type="ARBA" id="ARBA00022989"/>
    </source>
</evidence>
<feature type="transmembrane region" description="Helical" evidence="8">
    <location>
        <begin position="75"/>
        <end position="92"/>
    </location>
</feature>
<keyword evidence="5 8" id="KW-0812">Transmembrane</keyword>
<evidence type="ECO:0000256" key="8">
    <source>
        <dbReference type="SAM" id="Phobius"/>
    </source>
</evidence>
<keyword evidence="4" id="KW-1003">Cell membrane</keyword>
<evidence type="ECO:0000313" key="9">
    <source>
        <dbReference type="EMBL" id="MBB2955899.1"/>
    </source>
</evidence>
<dbReference type="SUPFAM" id="SSF81345">
    <property type="entry name" value="ABC transporter involved in vitamin B12 uptake, BtuC"/>
    <property type="match status" value="1"/>
</dbReference>
<dbReference type="GO" id="GO:0022857">
    <property type="term" value="F:transmembrane transporter activity"/>
    <property type="evidence" value="ECO:0007669"/>
    <property type="project" value="InterPro"/>
</dbReference>
<evidence type="ECO:0000256" key="4">
    <source>
        <dbReference type="ARBA" id="ARBA00022475"/>
    </source>
</evidence>
<evidence type="ECO:0000256" key="2">
    <source>
        <dbReference type="ARBA" id="ARBA00007935"/>
    </source>
</evidence>
<evidence type="ECO:0000313" key="10">
    <source>
        <dbReference type="Proteomes" id="UP000545286"/>
    </source>
</evidence>
<reference evidence="9 10" key="1">
    <citation type="submission" date="2020-08" db="EMBL/GenBank/DDBJ databases">
        <title>Sequencing the genomes of 1000 actinobacteria strains.</title>
        <authorList>
            <person name="Klenk H.-P."/>
        </authorList>
    </citation>
    <scope>NUCLEOTIDE SEQUENCE [LARGE SCALE GENOMIC DNA]</scope>
    <source>
        <strain evidence="9 10">DSM 20419</strain>
    </source>
</reference>
<evidence type="ECO:0000256" key="1">
    <source>
        <dbReference type="ARBA" id="ARBA00004651"/>
    </source>
</evidence>
<dbReference type="EMBL" id="JACHWJ010000001">
    <property type="protein sequence ID" value="MBB2955899.1"/>
    <property type="molecule type" value="Genomic_DNA"/>
</dbReference>
<keyword evidence="6 8" id="KW-1133">Transmembrane helix</keyword>
<dbReference type="Pfam" id="PF01032">
    <property type="entry name" value="FecCD"/>
    <property type="match status" value="1"/>
</dbReference>
<accession>A0A7W4UK39</accession>
<dbReference type="PANTHER" id="PTHR30472">
    <property type="entry name" value="FERRIC ENTEROBACTIN TRANSPORT SYSTEM PERMEASE PROTEIN"/>
    <property type="match status" value="1"/>
</dbReference>
<dbReference type="Gene3D" id="1.10.3470.10">
    <property type="entry name" value="ABC transporter involved in vitamin B12 uptake, BtuC"/>
    <property type="match status" value="1"/>
</dbReference>
<evidence type="ECO:0000256" key="5">
    <source>
        <dbReference type="ARBA" id="ARBA00022692"/>
    </source>
</evidence>
<name>A0A7W4UK39_9MICO</name>
<keyword evidence="10" id="KW-1185">Reference proteome</keyword>
<dbReference type="GO" id="GO:0005886">
    <property type="term" value="C:plasma membrane"/>
    <property type="evidence" value="ECO:0007669"/>
    <property type="project" value="UniProtKB-SubCell"/>
</dbReference>
<evidence type="ECO:0000256" key="3">
    <source>
        <dbReference type="ARBA" id="ARBA00022448"/>
    </source>
</evidence>
<proteinExistence type="inferred from homology"/>
<sequence length="99" mass="10501">MRVLTIVAVTLLCGAATAAAGPIAFIGLMVPHAVRWLTGPDQRWILPFSLVLAPVLLLLSDMIGRLVVYPGELQVGIIAAFLGAPVLIFLVRRTRGSAL</sequence>
<comment type="subcellular location">
    <subcellularLocation>
        <location evidence="1">Cell membrane</location>
        <topology evidence="1">Multi-pass membrane protein</topology>
    </subcellularLocation>
</comment>